<accession>A0A1N7HCR9</accession>
<organism evidence="2 3">
    <name type="scientific">Microbispora rosea</name>
    <dbReference type="NCBI Taxonomy" id="58117"/>
    <lineage>
        <taxon>Bacteria</taxon>
        <taxon>Bacillati</taxon>
        <taxon>Actinomycetota</taxon>
        <taxon>Actinomycetes</taxon>
        <taxon>Streptosporangiales</taxon>
        <taxon>Streptosporangiaceae</taxon>
        <taxon>Microbispora</taxon>
    </lineage>
</organism>
<dbReference type="RefSeq" id="WP_204053857.1">
    <property type="nucleotide sequence ID" value="NZ_FTNI01000044.1"/>
</dbReference>
<keyword evidence="3" id="KW-1185">Reference proteome</keyword>
<dbReference type="AlphaFoldDB" id="A0A1N7HCR9"/>
<proteinExistence type="predicted"/>
<evidence type="ECO:0000313" key="3">
    <source>
        <dbReference type="Proteomes" id="UP000186096"/>
    </source>
</evidence>
<protein>
    <submittedName>
        <fullName evidence="2">Uncharacterized protein</fullName>
    </submittedName>
</protein>
<evidence type="ECO:0000313" key="2">
    <source>
        <dbReference type="EMBL" id="SIS22612.1"/>
    </source>
</evidence>
<feature type="compositionally biased region" description="Basic and acidic residues" evidence="1">
    <location>
        <begin position="446"/>
        <end position="461"/>
    </location>
</feature>
<dbReference type="Proteomes" id="UP000186096">
    <property type="component" value="Unassembled WGS sequence"/>
</dbReference>
<gene>
    <name evidence="2" type="ORF">SAMN05421833_14418</name>
</gene>
<reference evidence="3" key="1">
    <citation type="submission" date="2017-01" db="EMBL/GenBank/DDBJ databases">
        <authorList>
            <person name="Varghese N."/>
            <person name="Submissions S."/>
        </authorList>
    </citation>
    <scope>NUCLEOTIDE SEQUENCE [LARGE SCALE GENOMIC DNA]</scope>
    <source>
        <strain evidence="3">ATCC 12950</strain>
    </source>
</reference>
<sequence length="482" mass="52177">MYWDGFTTMERDVRAVVGDPRWALLPPVTRAHTLAQRALVTPDGARWLFGAHARWYRLDRVDGRWHLSAPPLHPAVRSGARPSPPGVPIPPALIPAGPDFAYDRGSTQGFVGPDVPHEITERLRALLLAHRGLRREDFPLAGSVYQQVFARDVAATVAAVWGTIMWCAYAPAFDGNEVMLSMFGEFLARPLPGDDWVRWLPMGSLDALVALYAERMRSGAREAGLRLAGLMAETATVLRADPRFRPRADALIAMAEPLLGSPWLDQHAMPGGAVRQAWLSRCPPHLVPATLPEWAPGEHFRHTLYDLVEALGYTAARGMDPRAVAAALLAADVAGVCGVSEPAWAAPGSSRTAQVVTALYPWMDDELRQALYLALAEPAHPLRGCWPAGGELPPGLVPPDRETAAALLGSAYAAGLAWCALTGTPAPSEGFTVCSAVVKCLIHQRDDPRPQETAERRKPDLDESGGWLFETSNSDISSLPPL</sequence>
<feature type="region of interest" description="Disordered" evidence="1">
    <location>
        <begin position="446"/>
        <end position="482"/>
    </location>
</feature>
<dbReference type="EMBL" id="FTNI01000044">
    <property type="protein sequence ID" value="SIS22612.1"/>
    <property type="molecule type" value="Genomic_DNA"/>
</dbReference>
<dbReference type="STRING" id="58117.SAMN05421833_14418"/>
<feature type="compositionally biased region" description="Polar residues" evidence="1">
    <location>
        <begin position="470"/>
        <end position="482"/>
    </location>
</feature>
<evidence type="ECO:0000256" key="1">
    <source>
        <dbReference type="SAM" id="MobiDB-lite"/>
    </source>
</evidence>
<name>A0A1N7HCR9_9ACTN</name>